<proteinExistence type="predicted"/>
<accession>U7DZF9</accession>
<reference evidence="1" key="2">
    <citation type="submission" date="2017-07" db="EMBL/GenBank/DDBJ databases">
        <title>WGS assembly of Populus trichocarpa.</title>
        <authorList>
            <person name="Tuskan G."/>
            <person name="Difazio S."/>
            <person name="Jansson S."/>
            <person name="Bohlmann J."/>
            <person name="Grigoriev I."/>
            <person name="Hellsten U."/>
            <person name="Putnam N."/>
            <person name="Ralph S."/>
            <person name="Rombauts S."/>
            <person name="Salamov A."/>
            <person name="Schein J."/>
            <person name="Sterck L."/>
            <person name="Aerts A."/>
            <person name="Bhalerao R."/>
            <person name="Bhalerao R."/>
            <person name="Blaudez D."/>
            <person name="Boerjan W."/>
            <person name="Brun A."/>
            <person name="Brunner A."/>
            <person name="Busov V."/>
            <person name="Campbell M."/>
            <person name="Carlson J."/>
            <person name="Chalot M."/>
            <person name="Chapman J."/>
            <person name="Chen G."/>
            <person name="Cooper D."/>
            <person name="Coutinho P."/>
            <person name="Couturier J."/>
            <person name="Covert S."/>
            <person name="Cronk Q."/>
            <person name="Cunningham R."/>
            <person name="Davis J."/>
            <person name="Degroeve S."/>
            <person name="Dejardin A."/>
            <person name="Depamphilis C."/>
            <person name="Detter J."/>
            <person name="Dirks B."/>
            <person name="Dubchak I."/>
            <person name="Duplessis S."/>
            <person name="Ehlting J."/>
            <person name="Ellis B."/>
            <person name="Gendler K."/>
            <person name="Goodstein D."/>
            <person name="Gribskov M."/>
            <person name="Grimwood J."/>
            <person name="Groover A."/>
            <person name="Gunter L."/>
            <person name="Hamberger B."/>
            <person name="Heinze B."/>
            <person name="Helariutta Y."/>
            <person name="Henrissat B."/>
            <person name="Holligan D."/>
            <person name="Holt R."/>
            <person name="Huang W."/>
            <person name="Islam-Faridi N."/>
            <person name="Jones S."/>
            <person name="Jones-Rhoades M."/>
            <person name="Jorgensen R."/>
            <person name="Joshi C."/>
            <person name="Kangasjarvi J."/>
            <person name="Karlsson J."/>
            <person name="Kelleher C."/>
            <person name="Kirkpatrick R."/>
            <person name="Kirst M."/>
            <person name="Kohler A."/>
            <person name="Kalluri U."/>
            <person name="Larimer F."/>
            <person name="Leebens-Mack J."/>
            <person name="Leple J."/>
            <person name="Locascio P."/>
            <person name="Lou Y."/>
            <person name="Lucas S."/>
            <person name="Martin F."/>
            <person name="Montanini B."/>
            <person name="Napoli C."/>
            <person name="Nelson D."/>
            <person name="Nelson C."/>
            <person name="Nieminen K."/>
            <person name="Nilsson O."/>
            <person name="Pereda V."/>
            <person name="Peter G."/>
            <person name="Philippe R."/>
            <person name="Pilate G."/>
            <person name="Poliakov A."/>
            <person name="Razumovskaya J."/>
            <person name="Richardson P."/>
            <person name="Rinaldi C."/>
            <person name="Ritland K."/>
            <person name="Rouze P."/>
            <person name="Ryaboy D."/>
            <person name="Schmutz J."/>
            <person name="Schrader J."/>
            <person name="Segerman B."/>
            <person name="Shin H."/>
            <person name="Siddiqui A."/>
            <person name="Sterky F."/>
            <person name="Terry A."/>
            <person name="Tsai C."/>
            <person name="Uberbacher E."/>
            <person name="Unneberg P."/>
            <person name="Vahala J."/>
            <person name="Wall K."/>
            <person name="Wessler S."/>
            <person name="Yang G."/>
            <person name="Yin T."/>
            <person name="Douglas C."/>
            <person name="Marra M."/>
            <person name="Sandberg G."/>
            <person name="Van De Peer Y."/>
            <person name="Rokhsar D."/>
        </authorList>
    </citation>
    <scope>NUCLEOTIDE SEQUENCE</scope>
    <source>
        <strain evidence="1">Nisqually-1</strain>
    </source>
</reference>
<sequence length="114" mass="12951">MDMKVKGTLPLGLKICSSKSQNKTQDIKSTEKTCRTFDCCFKRILKAGIYGNAGGSAAVVSNMHEGLGFTWFLGYLFLVRHLILRYGKRKTALFRYQNKEKLSSTDDHRELKNP</sequence>
<reference evidence="1" key="1">
    <citation type="journal article" date="2006" name="Science">
        <title>The genome of black cottonwood, Populus trichocarpa (Torr. &amp; Gray).</title>
        <authorList>
            <person name="Tuskan G.A."/>
            <person name="Difazio S."/>
            <person name="Jansson S."/>
            <person name="Bohlmann J."/>
            <person name="Grigoriev I."/>
            <person name="Hellsten U."/>
            <person name="Putnam N."/>
            <person name="Ralph S."/>
            <person name="Rombauts S."/>
            <person name="Salamov A."/>
            <person name="Schein J."/>
            <person name="Sterck L."/>
            <person name="Aerts A."/>
            <person name="Bhalerao R.R."/>
            <person name="Bhalerao R.P."/>
            <person name="Blaudez D."/>
            <person name="Boerjan W."/>
            <person name="Brun A."/>
            <person name="Brunner A."/>
            <person name="Busov V."/>
            <person name="Campbell M."/>
            <person name="Carlson J."/>
            <person name="Chalot M."/>
            <person name="Chapman J."/>
            <person name="Chen G.L."/>
            <person name="Cooper D."/>
            <person name="Coutinho P.M."/>
            <person name="Couturier J."/>
            <person name="Covert S."/>
            <person name="Cronk Q."/>
            <person name="Cunningham R."/>
            <person name="Davis J."/>
            <person name="Degroeve S."/>
            <person name="Dejardin A."/>
            <person name="Depamphilis C."/>
            <person name="Detter J."/>
            <person name="Dirks B."/>
            <person name="Dubchak I."/>
            <person name="Duplessis S."/>
            <person name="Ehlting J."/>
            <person name="Ellis B."/>
            <person name="Gendler K."/>
            <person name="Goodstein D."/>
            <person name="Gribskov M."/>
            <person name="Grimwood J."/>
            <person name="Groover A."/>
            <person name="Gunter L."/>
            <person name="Hamberger B."/>
            <person name="Heinze B."/>
            <person name="Helariutta Y."/>
            <person name="Henrissat B."/>
            <person name="Holligan D."/>
            <person name="Holt R."/>
            <person name="Huang W."/>
            <person name="Islam-Faridi N."/>
            <person name="Jones S."/>
            <person name="Jones-Rhoades M."/>
            <person name="Jorgensen R."/>
            <person name="Joshi C."/>
            <person name="Kangasjarvi J."/>
            <person name="Karlsson J."/>
            <person name="Kelleher C."/>
            <person name="Kirkpatrick R."/>
            <person name="Kirst M."/>
            <person name="Kohler A."/>
            <person name="Kalluri U."/>
            <person name="Larimer F."/>
            <person name="Leebens-Mack J."/>
            <person name="Leple J.C."/>
            <person name="Locascio P."/>
            <person name="Lou Y."/>
            <person name="Lucas S."/>
            <person name="Martin F."/>
            <person name="Montanini B."/>
            <person name="Napoli C."/>
            <person name="Nelson D.R."/>
            <person name="Nelson C."/>
            <person name="Nieminen K."/>
            <person name="Nilsson O."/>
            <person name="Pereda V."/>
            <person name="Peter G."/>
            <person name="Philippe R."/>
            <person name="Pilate G."/>
            <person name="Poliakov A."/>
            <person name="Razumovskaya J."/>
            <person name="Richardson P."/>
            <person name="Rinaldi C."/>
            <person name="Ritland K."/>
            <person name="Rouze P."/>
            <person name="Ryaboy D."/>
            <person name="Schmutz J."/>
            <person name="Schrader J."/>
            <person name="Segerman B."/>
            <person name="Shin H."/>
            <person name="Siddiqui A."/>
            <person name="Sterky F."/>
            <person name="Terry A."/>
            <person name="Tsai C.J."/>
            <person name="Uberbacher E."/>
            <person name="Unneberg P."/>
            <person name="Vahala J."/>
            <person name="Wall K."/>
            <person name="Wessler S."/>
            <person name="Yang G."/>
            <person name="Yin T."/>
            <person name="Douglas C."/>
            <person name="Marra M."/>
            <person name="Sandberg G."/>
            <person name="Van de Peer Y."/>
            <person name="Rokhsar D."/>
        </authorList>
    </citation>
    <scope>NUCLEOTIDE SEQUENCE [LARGE SCALE GENOMIC DNA]</scope>
    <source>
        <strain evidence="1">Nisqually-1</strain>
    </source>
</reference>
<protein>
    <submittedName>
        <fullName evidence="1">Uncharacterized protein</fullName>
    </submittedName>
</protein>
<gene>
    <name evidence="1" type="ORF">POPTR_T105700</name>
</gene>
<dbReference type="EMBL" id="KZ623428">
    <property type="protein sequence ID" value="PNS22906.1"/>
    <property type="molecule type" value="Genomic_DNA"/>
</dbReference>
<organism evidence="1">
    <name type="scientific">Populus trichocarpa</name>
    <name type="common">Western balsam poplar</name>
    <name type="synonym">Populus balsamifera subsp. trichocarpa</name>
    <dbReference type="NCBI Taxonomy" id="3694"/>
    <lineage>
        <taxon>Eukaryota</taxon>
        <taxon>Viridiplantae</taxon>
        <taxon>Streptophyta</taxon>
        <taxon>Embryophyta</taxon>
        <taxon>Tracheophyta</taxon>
        <taxon>Spermatophyta</taxon>
        <taxon>Magnoliopsida</taxon>
        <taxon>eudicotyledons</taxon>
        <taxon>Gunneridae</taxon>
        <taxon>Pentapetalae</taxon>
        <taxon>rosids</taxon>
        <taxon>fabids</taxon>
        <taxon>Malpighiales</taxon>
        <taxon>Salicaceae</taxon>
        <taxon>Saliceae</taxon>
        <taxon>Populus</taxon>
    </lineage>
</organism>
<dbReference type="InParanoid" id="U7DZF9"/>
<name>U7DZF9_POPTR</name>
<evidence type="ECO:0000313" key="1">
    <source>
        <dbReference type="EMBL" id="PNS22906.1"/>
    </source>
</evidence>
<dbReference type="AlphaFoldDB" id="U7DZF9"/>
<dbReference type="HOGENOM" id="CLU_2125360_0_0_1"/>